<comment type="caution">
    <text evidence="1">The sequence shown here is derived from an EMBL/GenBank/DDBJ whole genome shotgun (WGS) entry which is preliminary data.</text>
</comment>
<accession>A0A2G5VBN0</accession>
<sequence length="153" mass="17875">MASGGGNERYFHFLPNSWSELQQFLEEEHHQLYTQSVEDHVVVCKDGSEPSQGVPSIQDHVHRRVELQTVGKKFDQRSLRYSINGREESVRASLTDMFDQMDRRIWFLTKSVLTKSPKTSGKNKAREYIILERRRATLKGDNDLQNYLTPFDE</sequence>
<name>A0A2G5VBN0_9PELO</name>
<keyword evidence="2" id="KW-1185">Reference proteome</keyword>
<protein>
    <submittedName>
        <fullName evidence="1">Uncharacterized protein</fullName>
    </submittedName>
</protein>
<dbReference type="EMBL" id="PDUG01000002">
    <property type="protein sequence ID" value="PIC49137.1"/>
    <property type="molecule type" value="Genomic_DNA"/>
</dbReference>
<proteinExistence type="predicted"/>
<evidence type="ECO:0000313" key="1">
    <source>
        <dbReference type="EMBL" id="PIC49137.1"/>
    </source>
</evidence>
<organism evidence="1 2">
    <name type="scientific">Caenorhabditis nigoni</name>
    <dbReference type="NCBI Taxonomy" id="1611254"/>
    <lineage>
        <taxon>Eukaryota</taxon>
        <taxon>Metazoa</taxon>
        <taxon>Ecdysozoa</taxon>
        <taxon>Nematoda</taxon>
        <taxon>Chromadorea</taxon>
        <taxon>Rhabditida</taxon>
        <taxon>Rhabditina</taxon>
        <taxon>Rhabditomorpha</taxon>
        <taxon>Rhabditoidea</taxon>
        <taxon>Rhabditidae</taxon>
        <taxon>Peloderinae</taxon>
        <taxon>Caenorhabditis</taxon>
    </lineage>
</organism>
<dbReference type="AlphaFoldDB" id="A0A2G5VBN0"/>
<dbReference type="Proteomes" id="UP000230233">
    <property type="component" value="Chromosome II"/>
</dbReference>
<gene>
    <name evidence="1" type="primary">Cnig_chr_II.g7841</name>
    <name evidence="1" type="ORF">B9Z55_007841</name>
</gene>
<reference evidence="2" key="1">
    <citation type="submission" date="2017-10" db="EMBL/GenBank/DDBJ databases">
        <title>Rapid genome shrinkage in a self-fertile nematode reveals novel sperm competition proteins.</title>
        <authorList>
            <person name="Yin D."/>
            <person name="Schwarz E.M."/>
            <person name="Thomas C.G."/>
            <person name="Felde R.L."/>
            <person name="Korf I.F."/>
            <person name="Cutter A.D."/>
            <person name="Schartner C.M."/>
            <person name="Ralston E.J."/>
            <person name="Meyer B.J."/>
            <person name="Haag E.S."/>
        </authorList>
    </citation>
    <scope>NUCLEOTIDE SEQUENCE [LARGE SCALE GENOMIC DNA]</scope>
    <source>
        <strain evidence="2">JU1422</strain>
    </source>
</reference>
<evidence type="ECO:0000313" key="2">
    <source>
        <dbReference type="Proteomes" id="UP000230233"/>
    </source>
</evidence>